<dbReference type="Proteomes" id="UP000054639">
    <property type="component" value="Unassembled WGS sequence"/>
</dbReference>
<proteinExistence type="predicted"/>
<dbReference type="OrthoDB" id="5729221at2"/>
<dbReference type="Proteomes" id="UP000254230">
    <property type="component" value="Unassembled WGS sequence"/>
</dbReference>
<keyword evidence="3" id="KW-1185">Reference proteome</keyword>
<accession>A0A378KUJ5</accession>
<dbReference type="PROSITE" id="PS51257">
    <property type="entry name" value="PROKAR_LIPOPROTEIN"/>
    <property type="match status" value="1"/>
</dbReference>
<evidence type="ECO:0000313" key="3">
    <source>
        <dbReference type="Proteomes" id="UP000054639"/>
    </source>
</evidence>
<evidence type="ECO:0008006" key="5">
    <source>
        <dbReference type="Google" id="ProtNLM"/>
    </source>
</evidence>
<reference evidence="2 4" key="2">
    <citation type="submission" date="2018-06" db="EMBL/GenBank/DDBJ databases">
        <authorList>
            <consortium name="Pathogen Informatics"/>
            <person name="Doyle S."/>
        </authorList>
    </citation>
    <scope>NUCLEOTIDE SEQUENCE [LARGE SCALE GENOMIC DNA]</scope>
    <source>
        <strain evidence="2 4">NCTC12376</strain>
    </source>
</reference>
<dbReference type="RefSeq" id="WP_058473047.1">
    <property type="nucleotide sequence ID" value="NZ_CAAAIL010000028.1"/>
</dbReference>
<dbReference type="AlphaFoldDB" id="A0A378KUJ5"/>
<dbReference type="EMBL" id="LNYR01000006">
    <property type="protein sequence ID" value="KTD53032.1"/>
    <property type="molecule type" value="Genomic_DNA"/>
</dbReference>
<evidence type="ECO:0000313" key="1">
    <source>
        <dbReference type="EMBL" id="KTD53032.1"/>
    </source>
</evidence>
<organism evidence="2 4">
    <name type="scientific">Legionella quateirensis</name>
    <dbReference type="NCBI Taxonomy" id="45072"/>
    <lineage>
        <taxon>Bacteria</taxon>
        <taxon>Pseudomonadati</taxon>
        <taxon>Pseudomonadota</taxon>
        <taxon>Gammaproteobacteria</taxon>
        <taxon>Legionellales</taxon>
        <taxon>Legionellaceae</taxon>
        <taxon>Legionella</taxon>
    </lineage>
</organism>
<sequence length="305" mass="34528">MEKIIKSGIQSLLCGITLLLLTACTSLGRVPLDTNQRPTIHQSKEILSTNQKNLELELMESTNLAATGGTTNLVVGGVLGSMYAAHENKQAEQLFKPLRQDLSDTHFEQLMNQQISHQLKSIKWLHLNEHNLMPELTNEQKINIANNATTVGDAVIYVDLSYKLSNGLNALKVVAHVEIYRKELPKAVLIYKNEFQYMDKLDTLKSRQDNVDIWSENNAARMRQTMNTAALMLSKEIAADIQDPVQHHKSKRPTNVWYTNVFLKGGGGSAYLKEIKGNKNVIRLKYGEIVILNDSLVERKYNWRE</sequence>
<reference evidence="1 3" key="1">
    <citation type="submission" date="2015-11" db="EMBL/GenBank/DDBJ databases">
        <title>Genomic analysis of 38 Legionella species identifies large and diverse effector repertoires.</title>
        <authorList>
            <person name="Burstein D."/>
            <person name="Amaro F."/>
            <person name="Zusman T."/>
            <person name="Lifshitz Z."/>
            <person name="Cohen O."/>
            <person name="Gilbert J.A."/>
            <person name="Pupko T."/>
            <person name="Shuman H.A."/>
            <person name="Segal G."/>
        </authorList>
    </citation>
    <scope>NUCLEOTIDE SEQUENCE [LARGE SCALE GENOMIC DNA]</scope>
    <source>
        <strain evidence="1 3">ATCC 49507</strain>
    </source>
</reference>
<protein>
    <recommendedName>
        <fullName evidence="5">Lipoprotein</fullName>
    </recommendedName>
</protein>
<name>A0A378KUJ5_9GAMM</name>
<evidence type="ECO:0000313" key="4">
    <source>
        <dbReference type="Proteomes" id="UP000254230"/>
    </source>
</evidence>
<evidence type="ECO:0000313" key="2">
    <source>
        <dbReference type="EMBL" id="STY17177.1"/>
    </source>
</evidence>
<dbReference type="STRING" id="45072.Lqua_0865"/>
<gene>
    <name evidence="1" type="ORF">Lqua_0865</name>
    <name evidence="2" type="ORF">NCTC12376_00971</name>
</gene>
<dbReference type="EMBL" id="UGOW01000001">
    <property type="protein sequence ID" value="STY17177.1"/>
    <property type="molecule type" value="Genomic_DNA"/>
</dbReference>